<protein>
    <recommendedName>
        <fullName evidence="3">Lipoprotein</fullName>
    </recommendedName>
</protein>
<name>A0ABT3RQM6_9BACT</name>
<keyword evidence="2" id="KW-1185">Reference proteome</keyword>
<accession>A0ABT3RQM6</accession>
<gene>
    <name evidence="1" type="ORF">OO013_07965</name>
</gene>
<proteinExistence type="predicted"/>
<dbReference type="Proteomes" id="UP001209885">
    <property type="component" value="Unassembled WGS sequence"/>
</dbReference>
<dbReference type="RefSeq" id="WP_266056221.1">
    <property type="nucleotide sequence ID" value="NZ_JAPFQN010000005.1"/>
</dbReference>
<evidence type="ECO:0000313" key="2">
    <source>
        <dbReference type="Proteomes" id="UP001209885"/>
    </source>
</evidence>
<comment type="caution">
    <text evidence="1">The sequence shown here is derived from an EMBL/GenBank/DDBJ whole genome shotgun (WGS) entry which is preliminary data.</text>
</comment>
<dbReference type="EMBL" id="JAPFQN010000005">
    <property type="protein sequence ID" value="MCX2743796.1"/>
    <property type="molecule type" value="Genomic_DNA"/>
</dbReference>
<evidence type="ECO:0000313" key="1">
    <source>
        <dbReference type="EMBL" id="MCX2743796.1"/>
    </source>
</evidence>
<sequence>MKQLIFFLGISMFLLGCGDSNSSCIDSEYELILNGYSKTKEGYYFENDSIGITIFDVKDGEIVKKYINAKKYKTLNEFEKFNGYKSINDSLILLTADGLIYELTIFEKFISLTHESDSCYNLNNPVN</sequence>
<dbReference type="PROSITE" id="PS51257">
    <property type="entry name" value="PROKAR_LIPOPROTEIN"/>
    <property type="match status" value="1"/>
</dbReference>
<evidence type="ECO:0008006" key="3">
    <source>
        <dbReference type="Google" id="ProtNLM"/>
    </source>
</evidence>
<organism evidence="1 2">
    <name type="scientific">Mangrovivirga halotolerans</name>
    <dbReference type="NCBI Taxonomy" id="2993936"/>
    <lineage>
        <taxon>Bacteria</taxon>
        <taxon>Pseudomonadati</taxon>
        <taxon>Bacteroidota</taxon>
        <taxon>Cytophagia</taxon>
        <taxon>Cytophagales</taxon>
        <taxon>Mangrovivirgaceae</taxon>
        <taxon>Mangrovivirga</taxon>
    </lineage>
</organism>
<reference evidence="1 2" key="1">
    <citation type="submission" date="2022-11" db="EMBL/GenBank/DDBJ databases">
        <title>The characterization of three novel Bacteroidetes species and genomic analysis of their roles in tidal elemental geochemical cycles.</title>
        <authorList>
            <person name="Ma K."/>
        </authorList>
    </citation>
    <scope>NUCLEOTIDE SEQUENCE [LARGE SCALE GENOMIC DNA]</scope>
    <source>
        <strain evidence="1 2">M17</strain>
    </source>
</reference>